<keyword evidence="2" id="KW-1185">Reference proteome</keyword>
<gene>
    <name evidence="1" type="ORF">EXN23_11230</name>
</gene>
<comment type="caution">
    <text evidence="1">The sequence shown here is derived from an EMBL/GenBank/DDBJ whole genome shotgun (WGS) entry which is preliminary data.</text>
</comment>
<dbReference type="Proteomes" id="UP000319481">
    <property type="component" value="Unassembled WGS sequence"/>
</dbReference>
<reference evidence="1 2" key="1">
    <citation type="journal article" date="2019" name="Appl. Microbiol. Biotechnol.">
        <title>Differential efficiency of wild type rhizogenic strains for rol gene transformation of plants.</title>
        <authorList>
            <person name="Desmet S."/>
            <person name="De Keyser E."/>
            <person name="Van Vaerenbergh J."/>
            <person name="Baeyen S."/>
            <person name="Van Huylenbroeck J."/>
            <person name="Geelen D."/>
            <person name="Dhooghe E."/>
        </authorList>
    </citation>
    <scope>NUCLEOTIDE SEQUENCE [LARGE SCALE GENOMIC DNA]</scope>
    <source>
        <strain evidence="1 2">GBBC3283</strain>
    </source>
</reference>
<evidence type="ECO:0000313" key="2">
    <source>
        <dbReference type="Proteomes" id="UP000319481"/>
    </source>
</evidence>
<proteinExistence type="predicted"/>
<evidence type="ECO:0008006" key="3">
    <source>
        <dbReference type="Google" id="ProtNLM"/>
    </source>
</evidence>
<protein>
    <recommendedName>
        <fullName evidence="3">Beta protein</fullName>
    </recommendedName>
</protein>
<dbReference type="InterPro" id="IPR025683">
    <property type="entry name" value="Protein_beta"/>
</dbReference>
<dbReference type="EMBL" id="SGNZ01000005">
    <property type="protein sequence ID" value="TRA93247.1"/>
    <property type="molecule type" value="Genomic_DNA"/>
</dbReference>
<dbReference type="Pfam" id="PF14350">
    <property type="entry name" value="Beta_protein"/>
    <property type="match status" value="1"/>
</dbReference>
<organism evidence="1 2">
    <name type="scientific">Agrobacterium salinitolerans</name>
    <dbReference type="NCBI Taxonomy" id="1183413"/>
    <lineage>
        <taxon>Bacteria</taxon>
        <taxon>Pseudomonadati</taxon>
        <taxon>Pseudomonadota</taxon>
        <taxon>Alphaproteobacteria</taxon>
        <taxon>Hyphomicrobiales</taxon>
        <taxon>Rhizobiaceae</taxon>
        <taxon>Rhizobium/Agrobacterium group</taxon>
        <taxon>Agrobacterium</taxon>
    </lineage>
</organism>
<sequence>MVLENKTYVPTLAVRASEMNGLEFLPGATKDRMTPCFLLAPWANSNSLERTITRIERSFPNRPYFLDIDRDYEFTNLESEPQQELSQLMSPHNCFENWVNFVGRHQNIWPCIQSVGQSEAEIRSQIEAFQALGRPYCMRIVRDRFPGNIDEIVGAFSAGGASDFAIILEGGWTRDPLSLAVWFNGLLAEALQAIDATVPTVLSCTSMPKMFSDFNAATPVAVSFSNRVLIDQVARNSNRTRVIYGDWGSTRPREASGFANRPLDRIDYPTDQAWHIARNKDLDWDFRDAALAIVGSSVWDGNLRIWGEELIQQTTINEELGIDTPQKNVAARVNIHLHRQAFFGQPPMDPAAFDEDWQD</sequence>
<dbReference type="RefSeq" id="WP_142912729.1">
    <property type="nucleotide sequence ID" value="NZ_JAPZLP010000003.1"/>
</dbReference>
<evidence type="ECO:0000313" key="1">
    <source>
        <dbReference type="EMBL" id="TRA93247.1"/>
    </source>
</evidence>
<name>A0ABY3BTS2_9HYPH</name>
<accession>A0ABY3BTS2</accession>